<dbReference type="AlphaFoldDB" id="A0A6M2BPF4"/>
<keyword evidence="5" id="KW-1185">Reference proteome</keyword>
<proteinExistence type="inferred from homology"/>
<dbReference type="EMBL" id="JAAMOW010000003">
    <property type="protein sequence ID" value="NGY04358.1"/>
    <property type="molecule type" value="Genomic_DNA"/>
</dbReference>
<organism evidence="4 5">
    <name type="scientific">Solimonas terrae</name>
    <dbReference type="NCBI Taxonomy" id="1396819"/>
    <lineage>
        <taxon>Bacteria</taxon>
        <taxon>Pseudomonadati</taxon>
        <taxon>Pseudomonadota</taxon>
        <taxon>Gammaproteobacteria</taxon>
        <taxon>Nevskiales</taxon>
        <taxon>Nevskiaceae</taxon>
        <taxon>Solimonas</taxon>
    </lineage>
</organism>
<evidence type="ECO:0000313" key="5">
    <source>
        <dbReference type="Proteomes" id="UP000472676"/>
    </source>
</evidence>
<name>A0A6M2BPF4_9GAMM</name>
<dbReference type="PANTHER" id="PTHR43296:SF2">
    <property type="entry name" value="PEROXISOMAL 2,4-DIENOYL-COA REDUCTASE [(3E)-ENOYL-COA-PRODUCING]"/>
    <property type="match status" value="1"/>
</dbReference>
<evidence type="ECO:0000256" key="2">
    <source>
        <dbReference type="ARBA" id="ARBA00022857"/>
    </source>
</evidence>
<dbReference type="InterPro" id="IPR036291">
    <property type="entry name" value="NAD(P)-bd_dom_sf"/>
</dbReference>
<dbReference type="SUPFAM" id="SSF51735">
    <property type="entry name" value="NAD(P)-binding Rossmann-fold domains"/>
    <property type="match status" value="1"/>
</dbReference>
<comment type="similarity">
    <text evidence="1">Belongs to the short-chain dehydrogenases/reductases (SDR) family.</text>
</comment>
<dbReference type="Proteomes" id="UP000472676">
    <property type="component" value="Unassembled WGS sequence"/>
</dbReference>
<keyword evidence="3" id="KW-0560">Oxidoreductase</keyword>
<dbReference type="FunFam" id="3.40.50.720:FF:000084">
    <property type="entry name" value="Short-chain dehydrogenase reductase"/>
    <property type="match status" value="1"/>
</dbReference>
<protein>
    <submittedName>
        <fullName evidence="4">SDR family oxidoreductase</fullName>
    </submittedName>
</protein>
<comment type="caution">
    <text evidence="4">The sequence shown here is derived from an EMBL/GenBank/DDBJ whole genome shotgun (WGS) entry which is preliminary data.</text>
</comment>
<accession>A0A6M2BPF4</accession>
<evidence type="ECO:0000256" key="1">
    <source>
        <dbReference type="ARBA" id="ARBA00006484"/>
    </source>
</evidence>
<dbReference type="PRINTS" id="PR00081">
    <property type="entry name" value="GDHRDH"/>
</dbReference>
<dbReference type="GO" id="GO:0009062">
    <property type="term" value="P:fatty acid catabolic process"/>
    <property type="evidence" value="ECO:0007669"/>
    <property type="project" value="InterPro"/>
</dbReference>
<reference evidence="4 5" key="1">
    <citation type="journal article" date="2014" name="Int. J. Syst. Evol. Microbiol.">
        <title>Solimonas terrae sp. nov., isolated from soil.</title>
        <authorList>
            <person name="Kim S.J."/>
            <person name="Moon J.Y."/>
            <person name="Weon H.Y."/>
            <person name="Ahn J.H."/>
            <person name="Chen W.M."/>
            <person name="Kwon S.W."/>
        </authorList>
    </citation>
    <scope>NUCLEOTIDE SEQUENCE [LARGE SCALE GENOMIC DNA]</scope>
    <source>
        <strain evidence="4 5">KIS83-12</strain>
    </source>
</reference>
<dbReference type="Pfam" id="PF13561">
    <property type="entry name" value="adh_short_C2"/>
    <property type="match status" value="1"/>
</dbReference>
<gene>
    <name evidence="4" type="ORF">G7Y85_06255</name>
</gene>
<dbReference type="GO" id="GO:0008670">
    <property type="term" value="F:2,4-dienoyl-CoA reductase (NADPH) activity"/>
    <property type="evidence" value="ECO:0007669"/>
    <property type="project" value="InterPro"/>
</dbReference>
<sequence>MNIDFSNANVFVAGGTSGINLGIALAFAEAGANVGVMSRKQANIDTALTRLRACGRGWFAGYAADVRYPEQVEKALTDFARARGPITVLVSGAAGNFPALARDLSPNGFKTVVDIDLMGTFNVMNRAYPLLKKPGACLINISAPQACQAVAYQIHANAAKAGVDQVTRTLAKEWGSDGIRVNSITPGLIAGTEGVDRLLPKNGASEDSCADIARQVPLGRAGQIRDVANAALFLASDAGSYISGAVLPVDGAWGLTEIRLGPSS</sequence>
<keyword evidence="2" id="KW-0521">NADP</keyword>
<dbReference type="RefSeq" id="WP_166253589.1">
    <property type="nucleotide sequence ID" value="NZ_JAAMOW010000003.1"/>
</dbReference>
<dbReference type="NCBIfam" id="NF005752">
    <property type="entry name" value="PRK07576.1"/>
    <property type="match status" value="1"/>
</dbReference>
<dbReference type="PANTHER" id="PTHR43296">
    <property type="entry name" value="PEROXISOMAL 2,4-DIENOYL-COA REDUCTASE"/>
    <property type="match status" value="1"/>
</dbReference>
<dbReference type="InterPro" id="IPR002347">
    <property type="entry name" value="SDR_fam"/>
</dbReference>
<dbReference type="InterPro" id="IPR045017">
    <property type="entry name" value="DECR2-like"/>
</dbReference>
<evidence type="ECO:0000313" key="4">
    <source>
        <dbReference type="EMBL" id="NGY04358.1"/>
    </source>
</evidence>
<dbReference type="Gene3D" id="3.40.50.720">
    <property type="entry name" value="NAD(P)-binding Rossmann-like Domain"/>
    <property type="match status" value="1"/>
</dbReference>
<evidence type="ECO:0000256" key="3">
    <source>
        <dbReference type="ARBA" id="ARBA00023002"/>
    </source>
</evidence>